<dbReference type="EMBL" id="CM042053">
    <property type="protein sequence ID" value="KAI3716282.1"/>
    <property type="molecule type" value="Genomic_DNA"/>
</dbReference>
<organism evidence="1 2">
    <name type="scientific">Arctium lappa</name>
    <name type="common">Greater burdock</name>
    <name type="synonym">Lappa major</name>
    <dbReference type="NCBI Taxonomy" id="4217"/>
    <lineage>
        <taxon>Eukaryota</taxon>
        <taxon>Viridiplantae</taxon>
        <taxon>Streptophyta</taxon>
        <taxon>Embryophyta</taxon>
        <taxon>Tracheophyta</taxon>
        <taxon>Spermatophyta</taxon>
        <taxon>Magnoliopsida</taxon>
        <taxon>eudicotyledons</taxon>
        <taxon>Gunneridae</taxon>
        <taxon>Pentapetalae</taxon>
        <taxon>asterids</taxon>
        <taxon>campanulids</taxon>
        <taxon>Asterales</taxon>
        <taxon>Asteraceae</taxon>
        <taxon>Carduoideae</taxon>
        <taxon>Cardueae</taxon>
        <taxon>Arctiinae</taxon>
        <taxon>Arctium</taxon>
    </lineage>
</organism>
<dbReference type="Proteomes" id="UP001055879">
    <property type="component" value="Linkage Group LG07"/>
</dbReference>
<evidence type="ECO:0000313" key="2">
    <source>
        <dbReference type="Proteomes" id="UP001055879"/>
    </source>
</evidence>
<reference evidence="1 2" key="2">
    <citation type="journal article" date="2022" name="Mol. Ecol. Resour.">
        <title>The genomes of chicory, endive, great burdock and yacon provide insights into Asteraceae paleo-polyploidization history and plant inulin production.</title>
        <authorList>
            <person name="Fan W."/>
            <person name="Wang S."/>
            <person name="Wang H."/>
            <person name="Wang A."/>
            <person name="Jiang F."/>
            <person name="Liu H."/>
            <person name="Zhao H."/>
            <person name="Xu D."/>
            <person name="Zhang Y."/>
        </authorList>
    </citation>
    <scope>NUCLEOTIDE SEQUENCE [LARGE SCALE GENOMIC DNA]</scope>
    <source>
        <strain evidence="2">cv. Niubang</strain>
    </source>
</reference>
<name>A0ACB9B1H6_ARCLA</name>
<protein>
    <submittedName>
        <fullName evidence="1">Uncharacterized protein</fullName>
    </submittedName>
</protein>
<evidence type="ECO:0000313" key="1">
    <source>
        <dbReference type="EMBL" id="KAI3716282.1"/>
    </source>
</evidence>
<comment type="caution">
    <text evidence="1">The sequence shown here is derived from an EMBL/GenBank/DDBJ whole genome shotgun (WGS) entry which is preliminary data.</text>
</comment>
<reference evidence="2" key="1">
    <citation type="journal article" date="2022" name="Mol. Ecol. Resour.">
        <title>The genomes of chicory, endive, great burdock and yacon provide insights into Asteraceae palaeo-polyploidization history and plant inulin production.</title>
        <authorList>
            <person name="Fan W."/>
            <person name="Wang S."/>
            <person name="Wang H."/>
            <person name="Wang A."/>
            <person name="Jiang F."/>
            <person name="Liu H."/>
            <person name="Zhao H."/>
            <person name="Xu D."/>
            <person name="Zhang Y."/>
        </authorList>
    </citation>
    <scope>NUCLEOTIDE SEQUENCE [LARGE SCALE GENOMIC DNA]</scope>
    <source>
        <strain evidence="2">cv. Niubang</strain>
    </source>
</reference>
<accession>A0ACB9B1H6</accession>
<gene>
    <name evidence="1" type="ORF">L6452_23510</name>
</gene>
<sequence>MPLFLKNKVLKIVLIKEGRMFYAQKGRMNFMSFKRLDAFIKPEGEIVLQRLSFLSGGVIYPFVFVLQRGLQGNNRQTIILLGSWKSSGREILEVIHGLTLCFRSMLHFLMEPRPEVLYLAVLQQISSDESVETAKQLALQEGLLNNRVCTPMGISSGAAAAAAAIKVGKRPENAGKLIAVCPTFGAPLIKRILDTIVPDEFCPYPIPKDVLEALDSKVDILKFLRQSTYWQRTAGRDHVITMHRVPKII</sequence>
<keyword evidence="2" id="KW-1185">Reference proteome</keyword>
<proteinExistence type="predicted"/>